<dbReference type="HOGENOM" id="CLU_139267_0_0_1"/>
<sequence>MKLWLQDITQAYTQSDDRLQLVVKPLYGIAEAGAYWWSIYFKHHTTTLNIETSTYDPCLLISKATDARTTTGFSIVSMQTNDTLGLLDNTFANREDKELRFKAKDKQYLTDTEPIEFNGCTVRLSSDSVITLRQKKQGKKLESAVDMKSYVQ</sequence>
<proteinExistence type="predicted"/>
<dbReference type="AlphaFoldDB" id="E3SAB5"/>
<dbReference type="eggNOG" id="KOG0017">
    <property type="taxonomic scope" value="Eukaryota"/>
</dbReference>
<reference evidence="1 2" key="1">
    <citation type="journal article" date="2010" name="Genome Biol.">
        <title>A first genome assembly of the barley fungal pathogen Pyrenophora teres f. teres.</title>
        <authorList>
            <person name="Ellwood S.R."/>
            <person name="Liu Z."/>
            <person name="Syme R.A."/>
            <person name="Lai Z."/>
            <person name="Hane J.K."/>
            <person name="Keiper F."/>
            <person name="Moffat C.S."/>
            <person name="Oliver R.P."/>
            <person name="Friesen T.L."/>
        </authorList>
    </citation>
    <scope>NUCLEOTIDE SEQUENCE [LARGE SCALE GENOMIC DNA]</scope>
    <source>
        <strain evidence="1 2">0-1</strain>
    </source>
</reference>
<gene>
    <name evidence="1" type="ORF">PTT_20063</name>
</gene>
<dbReference type="EMBL" id="GL538046">
    <property type="protein sequence ID" value="EFQ85084.1"/>
    <property type="molecule type" value="Genomic_DNA"/>
</dbReference>
<dbReference type="Proteomes" id="UP000001067">
    <property type="component" value="Unassembled WGS sequence"/>
</dbReference>
<protein>
    <submittedName>
        <fullName evidence="1">Uncharacterized protein</fullName>
    </submittedName>
</protein>
<accession>E3SAB5</accession>
<dbReference type="OrthoDB" id="3792093at2759"/>
<dbReference type="KEGG" id="pte:PTT_20063"/>
<name>E3SAB5_PYRTT</name>
<keyword evidence="2" id="KW-1185">Reference proteome</keyword>
<organism evidence="2">
    <name type="scientific">Pyrenophora teres f. teres (strain 0-1)</name>
    <name type="common">Barley net blotch fungus</name>
    <name type="synonym">Drechslera teres f. teres</name>
    <dbReference type="NCBI Taxonomy" id="861557"/>
    <lineage>
        <taxon>Eukaryota</taxon>
        <taxon>Fungi</taxon>
        <taxon>Dikarya</taxon>
        <taxon>Ascomycota</taxon>
        <taxon>Pezizomycotina</taxon>
        <taxon>Dothideomycetes</taxon>
        <taxon>Pleosporomycetidae</taxon>
        <taxon>Pleosporales</taxon>
        <taxon>Pleosporineae</taxon>
        <taxon>Pleosporaceae</taxon>
        <taxon>Pyrenophora</taxon>
    </lineage>
</organism>
<evidence type="ECO:0000313" key="1">
    <source>
        <dbReference type="EMBL" id="EFQ85084.1"/>
    </source>
</evidence>
<evidence type="ECO:0000313" key="2">
    <source>
        <dbReference type="Proteomes" id="UP000001067"/>
    </source>
</evidence>